<keyword evidence="1" id="KW-0805">Transcription regulation</keyword>
<evidence type="ECO:0000313" key="6">
    <source>
        <dbReference type="EMBL" id="MDJ1492993.1"/>
    </source>
</evidence>
<dbReference type="CDD" id="cd00038">
    <property type="entry name" value="CAP_ED"/>
    <property type="match status" value="1"/>
</dbReference>
<evidence type="ECO:0000313" key="7">
    <source>
        <dbReference type="Proteomes" id="UP001228581"/>
    </source>
</evidence>
<dbReference type="InterPro" id="IPR036388">
    <property type="entry name" value="WH-like_DNA-bd_sf"/>
</dbReference>
<organism evidence="6 7">
    <name type="scientific">Xanthocytophaga flava</name>
    <dbReference type="NCBI Taxonomy" id="3048013"/>
    <lineage>
        <taxon>Bacteria</taxon>
        <taxon>Pseudomonadati</taxon>
        <taxon>Bacteroidota</taxon>
        <taxon>Cytophagia</taxon>
        <taxon>Cytophagales</taxon>
        <taxon>Rhodocytophagaceae</taxon>
        <taxon>Xanthocytophaga</taxon>
    </lineage>
</organism>
<dbReference type="InterPro" id="IPR018490">
    <property type="entry name" value="cNMP-bd_dom_sf"/>
</dbReference>
<dbReference type="Gene3D" id="2.60.120.10">
    <property type="entry name" value="Jelly Rolls"/>
    <property type="match status" value="1"/>
</dbReference>
<dbReference type="InterPro" id="IPR050397">
    <property type="entry name" value="Env_Response_Regulators"/>
</dbReference>
<evidence type="ECO:0000256" key="3">
    <source>
        <dbReference type="ARBA" id="ARBA00023163"/>
    </source>
</evidence>
<gene>
    <name evidence="6" type="ORF">QNI19_08620</name>
</gene>
<evidence type="ECO:0000259" key="5">
    <source>
        <dbReference type="PROSITE" id="PS51063"/>
    </source>
</evidence>
<dbReference type="SMART" id="SM00100">
    <property type="entry name" value="cNMP"/>
    <property type="match status" value="1"/>
</dbReference>
<dbReference type="PROSITE" id="PS51063">
    <property type="entry name" value="HTH_CRP_2"/>
    <property type="match status" value="1"/>
</dbReference>
<dbReference type="SUPFAM" id="SSF46785">
    <property type="entry name" value="Winged helix' DNA-binding domain"/>
    <property type="match status" value="1"/>
</dbReference>
<dbReference type="PANTHER" id="PTHR24567">
    <property type="entry name" value="CRP FAMILY TRANSCRIPTIONAL REGULATORY PROTEIN"/>
    <property type="match status" value="1"/>
</dbReference>
<dbReference type="Pfam" id="PF13545">
    <property type="entry name" value="HTH_Crp_2"/>
    <property type="match status" value="1"/>
</dbReference>
<dbReference type="PANTHER" id="PTHR24567:SF26">
    <property type="entry name" value="REGULATORY PROTEIN YEIL"/>
    <property type="match status" value="1"/>
</dbReference>
<reference evidence="6 7" key="1">
    <citation type="submission" date="2023-05" db="EMBL/GenBank/DDBJ databases">
        <authorList>
            <person name="Zhang X."/>
        </authorList>
    </citation>
    <scope>NUCLEOTIDE SEQUENCE [LARGE SCALE GENOMIC DNA]</scope>
    <source>
        <strain evidence="6 7">DM2B3-1</strain>
    </source>
</reference>
<comment type="caution">
    <text evidence="6">The sequence shown here is derived from an EMBL/GenBank/DDBJ whole genome shotgun (WGS) entry which is preliminary data.</text>
</comment>
<dbReference type="InterPro" id="IPR014710">
    <property type="entry name" value="RmlC-like_jellyroll"/>
</dbReference>
<name>A0ABT7CGX7_9BACT</name>
<accession>A0ABT7CGX7</accession>
<evidence type="ECO:0000256" key="1">
    <source>
        <dbReference type="ARBA" id="ARBA00023015"/>
    </source>
</evidence>
<dbReference type="PROSITE" id="PS50042">
    <property type="entry name" value="CNMP_BINDING_3"/>
    <property type="match status" value="1"/>
</dbReference>
<proteinExistence type="predicted"/>
<dbReference type="RefSeq" id="WP_313994613.1">
    <property type="nucleotide sequence ID" value="NZ_JASJOT010000004.1"/>
</dbReference>
<feature type="domain" description="Cyclic nucleotide-binding" evidence="4">
    <location>
        <begin position="13"/>
        <end position="116"/>
    </location>
</feature>
<keyword evidence="7" id="KW-1185">Reference proteome</keyword>
<dbReference type="Gene3D" id="1.10.10.10">
    <property type="entry name" value="Winged helix-like DNA-binding domain superfamily/Winged helix DNA-binding domain"/>
    <property type="match status" value="1"/>
</dbReference>
<evidence type="ECO:0000256" key="2">
    <source>
        <dbReference type="ARBA" id="ARBA00023125"/>
    </source>
</evidence>
<dbReference type="Pfam" id="PF00027">
    <property type="entry name" value="cNMP_binding"/>
    <property type="match status" value="1"/>
</dbReference>
<dbReference type="InterPro" id="IPR036390">
    <property type="entry name" value="WH_DNA-bd_sf"/>
</dbReference>
<dbReference type="SUPFAM" id="SSF51206">
    <property type="entry name" value="cAMP-binding domain-like"/>
    <property type="match status" value="1"/>
</dbReference>
<dbReference type="Proteomes" id="UP001228581">
    <property type="component" value="Unassembled WGS sequence"/>
</dbReference>
<protein>
    <submittedName>
        <fullName evidence="6">Crp/Fnr family transcriptional regulator</fullName>
    </submittedName>
</protein>
<sequence>MDISSFYFTCAPIDESLREQEKTLLYANSIETRYGRGVRLFEEGTYPKGVFILKKGRVKISQSDANGWEQIIAIHGAGELFGYRPLLSGETYPVSGTTLEPCTIVFVPKKDFQKVLESSAVLSNVLLKYLSHEFTVWVNTISIMARTTVRERLLLTILILAKKYSHVADNRLTWPIRIGLSKADLACLIGTSSETLARTLKVIKQERLITSRGRSLEISGHEQLASIEKHVSVFI</sequence>
<evidence type="ECO:0000259" key="4">
    <source>
        <dbReference type="PROSITE" id="PS50042"/>
    </source>
</evidence>
<feature type="domain" description="HTH crp-type" evidence="5">
    <location>
        <begin position="147"/>
        <end position="222"/>
    </location>
</feature>
<keyword evidence="2" id="KW-0238">DNA-binding</keyword>
<dbReference type="EMBL" id="JASJOT010000004">
    <property type="protein sequence ID" value="MDJ1492993.1"/>
    <property type="molecule type" value="Genomic_DNA"/>
</dbReference>
<keyword evidence="3" id="KW-0804">Transcription</keyword>
<dbReference type="InterPro" id="IPR012318">
    <property type="entry name" value="HTH_CRP"/>
</dbReference>
<dbReference type="SMART" id="SM00419">
    <property type="entry name" value="HTH_CRP"/>
    <property type="match status" value="1"/>
</dbReference>
<dbReference type="InterPro" id="IPR000595">
    <property type="entry name" value="cNMP-bd_dom"/>
</dbReference>